<feature type="compositionally biased region" description="Basic and acidic residues" evidence="1">
    <location>
        <begin position="23"/>
        <end position="37"/>
    </location>
</feature>
<dbReference type="EMBL" id="JBIYXZ010002073">
    <property type="protein sequence ID" value="KAL3059575.1"/>
    <property type="molecule type" value="Genomic_DNA"/>
</dbReference>
<sequence>MPGTKGNKQDKKSATKQPQSPKEQPKKVDQKGDDTKKQGAGQPKGEKQ</sequence>
<organism evidence="2 3">
    <name type="scientific">Pagothenia borchgrevinki</name>
    <name type="common">Bald rockcod</name>
    <name type="synonym">Trematomus borchgrevinki</name>
    <dbReference type="NCBI Taxonomy" id="8213"/>
    <lineage>
        <taxon>Eukaryota</taxon>
        <taxon>Metazoa</taxon>
        <taxon>Chordata</taxon>
        <taxon>Craniata</taxon>
        <taxon>Vertebrata</taxon>
        <taxon>Euteleostomi</taxon>
        <taxon>Actinopterygii</taxon>
        <taxon>Neopterygii</taxon>
        <taxon>Teleostei</taxon>
        <taxon>Neoteleostei</taxon>
        <taxon>Acanthomorphata</taxon>
        <taxon>Eupercaria</taxon>
        <taxon>Perciformes</taxon>
        <taxon>Notothenioidei</taxon>
        <taxon>Nototheniidae</taxon>
        <taxon>Pagothenia</taxon>
    </lineage>
</organism>
<name>A0ABD2H1E6_PAGBO</name>
<evidence type="ECO:0000256" key="1">
    <source>
        <dbReference type="SAM" id="MobiDB-lite"/>
    </source>
</evidence>
<feature type="region of interest" description="Disordered" evidence="1">
    <location>
        <begin position="1"/>
        <end position="48"/>
    </location>
</feature>
<proteinExistence type="predicted"/>
<reference evidence="2 3" key="1">
    <citation type="journal article" date="2022" name="G3 (Bethesda)">
        <title>Evaluating Illumina-, Nanopore-, and PacBio-based genome assembly strategies with the bald notothen, Trematomus borchgrevinki.</title>
        <authorList>
            <person name="Rayamajhi N."/>
            <person name="Cheng C.C."/>
            <person name="Catchen J.M."/>
        </authorList>
    </citation>
    <scope>NUCLEOTIDE SEQUENCE [LARGE SCALE GENOMIC DNA]</scope>
    <source>
        <strain evidence="2">AGRC-2024</strain>
    </source>
</reference>
<dbReference type="Proteomes" id="UP001619887">
    <property type="component" value="Unassembled WGS sequence"/>
</dbReference>
<reference evidence="2 3" key="2">
    <citation type="journal article" date="2024" name="G3 (Bethesda)">
        <title>The genome of the cryopelagic Antarctic bald notothen, Trematomus borchgrevinki.</title>
        <authorList>
            <person name="Rayamajhi N."/>
            <person name="Rivera-Colon A.G."/>
            <person name="Minhas B.F."/>
            <person name="Cheng C.C."/>
            <person name="Catchen J.M."/>
        </authorList>
    </citation>
    <scope>NUCLEOTIDE SEQUENCE [LARGE SCALE GENOMIC DNA]</scope>
    <source>
        <strain evidence="2">AGRC-2024</strain>
    </source>
</reference>
<dbReference type="AlphaFoldDB" id="A0ABD2H1E6"/>
<evidence type="ECO:0000313" key="3">
    <source>
        <dbReference type="Proteomes" id="UP001619887"/>
    </source>
</evidence>
<comment type="caution">
    <text evidence="2">The sequence shown here is derived from an EMBL/GenBank/DDBJ whole genome shotgun (WGS) entry which is preliminary data.</text>
</comment>
<protein>
    <submittedName>
        <fullName evidence="2">Uncharacterized protein</fullName>
    </submittedName>
</protein>
<keyword evidence="3" id="KW-1185">Reference proteome</keyword>
<evidence type="ECO:0000313" key="2">
    <source>
        <dbReference type="EMBL" id="KAL3059575.1"/>
    </source>
</evidence>
<accession>A0ABD2H1E6</accession>
<gene>
    <name evidence="2" type="ORF">OYC64_014227</name>
</gene>